<reference evidence="4" key="1">
    <citation type="submission" date="2022-11" db="UniProtKB">
        <authorList>
            <consortium name="WormBaseParasite"/>
        </authorList>
    </citation>
    <scope>IDENTIFICATION</scope>
</reference>
<evidence type="ECO:0000256" key="1">
    <source>
        <dbReference type="SAM" id="MobiDB-lite"/>
    </source>
</evidence>
<feature type="domain" description="BTB" evidence="2">
    <location>
        <begin position="297"/>
        <end position="364"/>
    </location>
</feature>
<dbReference type="PROSITE" id="PS50097">
    <property type="entry name" value="BTB"/>
    <property type="match status" value="1"/>
</dbReference>
<evidence type="ECO:0000259" key="2">
    <source>
        <dbReference type="PROSITE" id="PS50097"/>
    </source>
</evidence>
<dbReference type="PANTHER" id="PTHR47022">
    <property type="entry name" value="BTB AND MATH DOMAIN-CONTAINING PROTEIN 36-RELATED"/>
    <property type="match status" value="1"/>
</dbReference>
<evidence type="ECO:0000313" key="3">
    <source>
        <dbReference type="Proteomes" id="UP000887574"/>
    </source>
</evidence>
<dbReference type="CDD" id="cd18186">
    <property type="entry name" value="BTB_POZ_ZBTB_KLHL-like"/>
    <property type="match status" value="1"/>
</dbReference>
<feature type="region of interest" description="Disordered" evidence="1">
    <location>
        <begin position="74"/>
        <end position="94"/>
    </location>
</feature>
<dbReference type="InterPro" id="IPR000210">
    <property type="entry name" value="BTB/POZ_dom"/>
</dbReference>
<dbReference type="InterPro" id="IPR008974">
    <property type="entry name" value="TRAF-like"/>
</dbReference>
<proteinExistence type="predicted"/>
<evidence type="ECO:0000313" key="4">
    <source>
        <dbReference type="WBParaSite" id="jg7234"/>
    </source>
</evidence>
<dbReference type="InterPro" id="IPR002083">
    <property type="entry name" value="MATH/TRAF_dom"/>
</dbReference>
<dbReference type="SMART" id="SM00061">
    <property type="entry name" value="MATH"/>
    <property type="match status" value="1"/>
</dbReference>
<dbReference type="Proteomes" id="UP000887574">
    <property type="component" value="Unplaced"/>
</dbReference>
<dbReference type="SUPFAM" id="SSF49599">
    <property type="entry name" value="TRAF domain-like"/>
    <property type="match status" value="1"/>
</dbReference>
<dbReference type="SMART" id="SM00225">
    <property type="entry name" value="BTB"/>
    <property type="match status" value="1"/>
</dbReference>
<keyword evidence="3" id="KW-1185">Reference proteome</keyword>
<dbReference type="Gene3D" id="3.30.710.10">
    <property type="entry name" value="Potassium Channel Kv1.1, Chain A"/>
    <property type="match status" value="1"/>
</dbReference>
<dbReference type="InterPro" id="IPR011333">
    <property type="entry name" value="SKP1/BTB/POZ_sf"/>
</dbReference>
<dbReference type="PANTHER" id="PTHR47022:SF1">
    <property type="entry name" value="BTB AND MATH DOMAIN-CONTAINING PROTEIN 36-RELATED"/>
    <property type="match status" value="1"/>
</dbReference>
<organism evidence="3 4">
    <name type="scientific">Ditylenchus dipsaci</name>
    <dbReference type="NCBI Taxonomy" id="166011"/>
    <lineage>
        <taxon>Eukaryota</taxon>
        <taxon>Metazoa</taxon>
        <taxon>Ecdysozoa</taxon>
        <taxon>Nematoda</taxon>
        <taxon>Chromadorea</taxon>
        <taxon>Rhabditida</taxon>
        <taxon>Tylenchina</taxon>
        <taxon>Tylenchomorpha</taxon>
        <taxon>Sphaerularioidea</taxon>
        <taxon>Anguinidae</taxon>
        <taxon>Anguininae</taxon>
        <taxon>Ditylenchus</taxon>
    </lineage>
</organism>
<accession>A0A915EKE2</accession>
<dbReference type="Gene3D" id="2.60.210.10">
    <property type="entry name" value="Apoptosis, Tumor Necrosis Factor Receptor Associated Protein 2, Chain A"/>
    <property type="match status" value="1"/>
</dbReference>
<protein>
    <submittedName>
        <fullName evidence="4">BTB domain-containing protein</fullName>
    </submittedName>
</protein>
<dbReference type="WBParaSite" id="jg7234">
    <property type="protein sequence ID" value="jg7234"/>
    <property type="gene ID" value="jg7234"/>
</dbReference>
<sequence>MVIRFIPCSRIRLAMETIVRLTDINCQPKYNSSTTSHRQKNSSFSCTGLFSGSEVVQSNSNNAATQGSSTNFLLSNSLNSDEDESKMRNSSNLPGGLFTMTIPMEKATAITAGLCLAAATSPPSGPGSTVASMSKSFSGMGCESEYRPAARETEYSYCVPRVDAKTSGSIKLIISNLATLRQKVTTSFHNIANLPWRLAAKTECTKRTSNVKFFSVYIDCNPESESTLWSCDAVVEFRLISQKSSSADFTRQFTNKFSYNSNNWDKVVVEAFITVQKVVGVRKNPVFDFTVNHAFTSDGTLVIDGVRLYICKPYLALYSPVFHAMFYSRFSEREMKEIPVEDVILEEFVEMLNVVYPSHKPVTADNVEFLLELGDKFEIQFVIDECEKFLMRTEDITVVTKLVWADQYCLAKLQDVCIRTFKNTNDVKCLKQLEEYRNLSDTTKAALLEKIIKLLP</sequence>
<dbReference type="Pfam" id="PF00917">
    <property type="entry name" value="MATH"/>
    <property type="match status" value="1"/>
</dbReference>
<name>A0A915EKE2_9BILA</name>
<dbReference type="SUPFAM" id="SSF54695">
    <property type="entry name" value="POZ domain"/>
    <property type="match status" value="1"/>
</dbReference>
<dbReference type="AlphaFoldDB" id="A0A915EKE2"/>
<dbReference type="Pfam" id="PF00651">
    <property type="entry name" value="BTB"/>
    <property type="match status" value="1"/>
</dbReference>